<dbReference type="Proteomes" id="UP000246991">
    <property type="component" value="Unassembled WGS sequence"/>
</dbReference>
<evidence type="ECO:0008006" key="3">
    <source>
        <dbReference type="Google" id="ProtNLM"/>
    </source>
</evidence>
<dbReference type="EMBL" id="PYWC01000050">
    <property type="protein sequence ID" value="PWW75168.1"/>
    <property type="molecule type" value="Genomic_DNA"/>
</dbReference>
<sequence>GDGRSLKSTSGYVSRLGSPGIISWWSIWQPTCMQSMAQVEYLACAHAVMQLEWVRGPLLQIGMAH</sequence>
<comment type="caution">
    <text evidence="1">The sequence shown here is derived from an EMBL/GenBank/DDBJ whole genome shotgun (WGS) entry which is preliminary data.</text>
</comment>
<protein>
    <recommendedName>
        <fullName evidence="3">RNase H type-1 domain-containing protein</fullName>
    </recommendedName>
</protein>
<feature type="non-terminal residue" evidence="1">
    <location>
        <position position="1"/>
    </location>
</feature>
<name>A0A317SLM0_9PEZI</name>
<keyword evidence="2" id="KW-1185">Reference proteome</keyword>
<feature type="non-terminal residue" evidence="1">
    <location>
        <position position="65"/>
    </location>
</feature>
<evidence type="ECO:0000313" key="1">
    <source>
        <dbReference type="EMBL" id="PWW75168.1"/>
    </source>
</evidence>
<gene>
    <name evidence="1" type="ORF">C7212DRAFT_85355</name>
</gene>
<reference evidence="1 2" key="1">
    <citation type="submission" date="2018-03" db="EMBL/GenBank/DDBJ databases">
        <title>Genomes of Pezizomycetes fungi and the evolution of truffles.</title>
        <authorList>
            <person name="Murat C."/>
            <person name="Payen T."/>
            <person name="Noel B."/>
            <person name="Kuo A."/>
            <person name="Martin F.M."/>
        </authorList>
    </citation>
    <scope>NUCLEOTIDE SEQUENCE [LARGE SCALE GENOMIC DNA]</scope>
    <source>
        <strain evidence="1">091103-1</strain>
    </source>
</reference>
<accession>A0A317SLM0</accession>
<dbReference type="AlphaFoldDB" id="A0A317SLM0"/>
<organism evidence="1 2">
    <name type="scientific">Tuber magnatum</name>
    <name type="common">white Piedmont truffle</name>
    <dbReference type="NCBI Taxonomy" id="42249"/>
    <lineage>
        <taxon>Eukaryota</taxon>
        <taxon>Fungi</taxon>
        <taxon>Dikarya</taxon>
        <taxon>Ascomycota</taxon>
        <taxon>Pezizomycotina</taxon>
        <taxon>Pezizomycetes</taxon>
        <taxon>Pezizales</taxon>
        <taxon>Tuberaceae</taxon>
        <taxon>Tuber</taxon>
    </lineage>
</organism>
<proteinExistence type="predicted"/>
<evidence type="ECO:0000313" key="2">
    <source>
        <dbReference type="Proteomes" id="UP000246991"/>
    </source>
</evidence>